<comment type="caution">
    <text evidence="4">The sequence shown here is derived from an EMBL/GenBank/DDBJ whole genome shotgun (WGS) entry which is preliminary data.</text>
</comment>
<dbReference type="OrthoDB" id="163768at2"/>
<gene>
    <name evidence="4" type="primary">cpaB</name>
    <name evidence="4" type="ORF">GRI48_04465</name>
</gene>
<dbReference type="InterPro" id="IPR013974">
    <property type="entry name" value="SAF"/>
</dbReference>
<dbReference type="InterPro" id="IPR017592">
    <property type="entry name" value="Pilus_assmbl_Flp-typ_CpaB"/>
</dbReference>
<keyword evidence="2" id="KW-0812">Transmembrane</keyword>
<keyword evidence="2" id="KW-1133">Transmembrane helix</keyword>
<accession>A0A844YDL3</accession>
<dbReference type="Pfam" id="PF08666">
    <property type="entry name" value="SAF"/>
    <property type="match status" value="1"/>
</dbReference>
<dbReference type="EMBL" id="WTYN01000001">
    <property type="protein sequence ID" value="MXO62261.1"/>
    <property type="molecule type" value="Genomic_DNA"/>
</dbReference>
<feature type="transmembrane region" description="Helical" evidence="2">
    <location>
        <begin position="7"/>
        <end position="27"/>
    </location>
</feature>
<feature type="region of interest" description="Disordered" evidence="1">
    <location>
        <begin position="251"/>
        <end position="308"/>
    </location>
</feature>
<dbReference type="SMART" id="SM00858">
    <property type="entry name" value="SAF"/>
    <property type="match status" value="1"/>
</dbReference>
<evidence type="ECO:0000313" key="4">
    <source>
        <dbReference type="EMBL" id="MXO62261.1"/>
    </source>
</evidence>
<evidence type="ECO:0000256" key="1">
    <source>
        <dbReference type="SAM" id="MobiDB-lite"/>
    </source>
</evidence>
<feature type="domain" description="SAF" evidence="3">
    <location>
        <begin position="44"/>
        <end position="108"/>
    </location>
</feature>
<dbReference type="Pfam" id="PF16976">
    <property type="entry name" value="RcpC"/>
    <property type="match status" value="1"/>
</dbReference>
<dbReference type="NCBIfam" id="TIGR03177">
    <property type="entry name" value="pilus_cpaB"/>
    <property type="match status" value="1"/>
</dbReference>
<reference evidence="4 5" key="1">
    <citation type="submission" date="2019-12" db="EMBL/GenBank/DDBJ databases">
        <title>Genomic-based taxomic classification of the family Erythrobacteraceae.</title>
        <authorList>
            <person name="Xu L."/>
        </authorList>
    </citation>
    <scope>NUCLEOTIDE SEQUENCE [LARGE SCALE GENOMIC DNA]</scope>
    <source>
        <strain evidence="4 5">MCCC 1A09965</strain>
    </source>
</reference>
<evidence type="ECO:0000313" key="5">
    <source>
        <dbReference type="Proteomes" id="UP000445582"/>
    </source>
</evidence>
<evidence type="ECO:0000256" key="2">
    <source>
        <dbReference type="SAM" id="Phobius"/>
    </source>
</evidence>
<dbReference type="AlphaFoldDB" id="A0A844YDL3"/>
<dbReference type="CDD" id="cd11614">
    <property type="entry name" value="SAF_CpaB_FlgA_like"/>
    <property type="match status" value="1"/>
</dbReference>
<feature type="compositionally biased region" description="Polar residues" evidence="1">
    <location>
        <begin position="293"/>
        <end position="302"/>
    </location>
</feature>
<protein>
    <submittedName>
        <fullName evidence="4">Flp pilus assembly protein CpaB</fullName>
    </submittedName>
</protein>
<dbReference type="InterPro" id="IPR031571">
    <property type="entry name" value="RcpC_dom"/>
</dbReference>
<dbReference type="Proteomes" id="UP000445582">
    <property type="component" value="Unassembled WGS sequence"/>
</dbReference>
<dbReference type="RefSeq" id="WP_160671990.1">
    <property type="nucleotide sequence ID" value="NZ_WTYN01000001.1"/>
</dbReference>
<name>A0A844YDL3_9SPHN</name>
<organism evidence="4 5">
    <name type="scientific">Qipengyuania oceanensis</name>
    <dbReference type="NCBI Taxonomy" id="1463597"/>
    <lineage>
        <taxon>Bacteria</taxon>
        <taxon>Pseudomonadati</taxon>
        <taxon>Pseudomonadota</taxon>
        <taxon>Alphaproteobacteria</taxon>
        <taxon>Sphingomonadales</taxon>
        <taxon>Erythrobacteraceae</taxon>
        <taxon>Qipengyuania</taxon>
    </lineage>
</organism>
<keyword evidence="2" id="KW-0472">Membrane</keyword>
<keyword evidence="5" id="KW-1185">Reference proteome</keyword>
<proteinExistence type="predicted"/>
<sequence>MNRRNIIILAAAALFGLIAVIIVNAWFSGVEQQQEQLAAETPLAKVVVATQPLEFGAPLTQDNIRLVDWPSRSVPPGAFNNTETVLNGTRVALRPILVGEPILAERVSGTDGRAAISMNIPEDMRAITFRVNEISGVGGFVVPGDVVDIILTRQMPGPGSGENDVFNTVILEAVQVLAIDQRSNEKDTKPKVVNAATVLLSPYDAQKLLLASRLGSLSLTLRNIEDQNFGSTPVVTGREIPGSNFYIASRERPAPASNPQPVAAAPVRASSGEGAAAANPVRVPSGPSMTIFRGTTGTQYEVNRNGRR</sequence>
<evidence type="ECO:0000259" key="3">
    <source>
        <dbReference type="SMART" id="SM00858"/>
    </source>
</evidence>